<protein>
    <submittedName>
        <fullName evidence="2">Uncharacterized protein</fullName>
    </submittedName>
</protein>
<gene>
    <name evidence="2" type="ORF">IAC94_03385</name>
</gene>
<dbReference type="EMBL" id="DVHI01000041">
    <property type="protein sequence ID" value="HIR62551.1"/>
    <property type="molecule type" value="Genomic_DNA"/>
</dbReference>
<evidence type="ECO:0000313" key="3">
    <source>
        <dbReference type="Proteomes" id="UP000886744"/>
    </source>
</evidence>
<name>A0A9D1E158_9BACT</name>
<feature type="chain" id="PRO_5038996545" evidence="1">
    <location>
        <begin position="20"/>
        <end position="320"/>
    </location>
</feature>
<evidence type="ECO:0000313" key="2">
    <source>
        <dbReference type="EMBL" id="HIR62551.1"/>
    </source>
</evidence>
<organism evidence="2 3">
    <name type="scientific">Candidatus Coprenecus avistercoris</name>
    <dbReference type="NCBI Taxonomy" id="2840730"/>
    <lineage>
        <taxon>Bacteria</taxon>
        <taxon>Pseudomonadati</taxon>
        <taxon>Bacteroidota</taxon>
        <taxon>Bacteroidia</taxon>
        <taxon>Bacteroidales</taxon>
        <taxon>Rikenellaceae</taxon>
        <taxon>Rikenellaceae incertae sedis</taxon>
        <taxon>Candidatus Coprenecus</taxon>
    </lineage>
</organism>
<dbReference type="AlphaFoldDB" id="A0A9D1E158"/>
<reference evidence="2" key="1">
    <citation type="submission" date="2020-10" db="EMBL/GenBank/DDBJ databases">
        <authorList>
            <person name="Gilroy R."/>
        </authorList>
    </citation>
    <scope>NUCLEOTIDE SEQUENCE</scope>
    <source>
        <strain evidence="2">ChiHjej13B12-12457</strain>
    </source>
</reference>
<accession>A0A9D1E158</accession>
<dbReference type="PROSITE" id="PS51257">
    <property type="entry name" value="PROKAR_LIPOPROTEIN"/>
    <property type="match status" value="1"/>
</dbReference>
<sequence>MTNFWKLIGTAAVAVSVLAACDDGTITPVAPELGEIAVSQDKIGVGHQIVLTVQDKTPVVGNLYSIDPVWTVNGSEIMDIYTSYEYVGGIGRYTCYYVPMNTGVLDVSLSVDMRFNDAPVGEEEKSVSVSRQLEVVPCDARNSFWGDSVAITVYREPGLGRHGSEDEYTGPGLSSIAGITNYDINSVNLTYRFNGGELYEISEVFALSTATGGYGYIAEVFDFALKTLETEFAGSSIAGRSVEPLDTQKTDCIDVANKYSRGEVLTTEESALLGEGIIRGWVRIASAMSTENTSIRFTTGATELQPNGGTVNVVLTYSEK</sequence>
<dbReference type="Proteomes" id="UP000886744">
    <property type="component" value="Unassembled WGS sequence"/>
</dbReference>
<evidence type="ECO:0000256" key="1">
    <source>
        <dbReference type="SAM" id="SignalP"/>
    </source>
</evidence>
<reference evidence="2" key="2">
    <citation type="journal article" date="2021" name="PeerJ">
        <title>Extensive microbial diversity within the chicken gut microbiome revealed by metagenomics and culture.</title>
        <authorList>
            <person name="Gilroy R."/>
            <person name="Ravi A."/>
            <person name="Getino M."/>
            <person name="Pursley I."/>
            <person name="Horton D.L."/>
            <person name="Alikhan N.F."/>
            <person name="Baker D."/>
            <person name="Gharbi K."/>
            <person name="Hall N."/>
            <person name="Watson M."/>
            <person name="Adriaenssens E.M."/>
            <person name="Foster-Nyarko E."/>
            <person name="Jarju S."/>
            <person name="Secka A."/>
            <person name="Antonio M."/>
            <person name="Oren A."/>
            <person name="Chaudhuri R.R."/>
            <person name="La Ragione R."/>
            <person name="Hildebrand F."/>
            <person name="Pallen M.J."/>
        </authorList>
    </citation>
    <scope>NUCLEOTIDE SEQUENCE</scope>
    <source>
        <strain evidence="2">ChiHjej13B12-12457</strain>
    </source>
</reference>
<proteinExistence type="predicted"/>
<keyword evidence="1" id="KW-0732">Signal</keyword>
<comment type="caution">
    <text evidence="2">The sequence shown here is derived from an EMBL/GenBank/DDBJ whole genome shotgun (WGS) entry which is preliminary data.</text>
</comment>
<feature type="signal peptide" evidence="1">
    <location>
        <begin position="1"/>
        <end position="19"/>
    </location>
</feature>